<gene>
    <name evidence="6 7" type="primary">rsmG</name>
    <name evidence="7" type="ORF">ABNO60_00195</name>
</gene>
<reference evidence="7" key="1">
    <citation type="submission" date="2024-06" db="EMBL/GenBank/DDBJ databases">
        <title>Diversity, functionality, and evolutionary history of bacterial symbionts in false click beetles (Coleoptera, Throscidae).</title>
        <authorList>
            <person name="Wierz J.C."/>
            <person name="Malm H."/>
            <person name="Kaltenpoth M."/>
            <person name="Engl T."/>
        </authorList>
    </citation>
    <scope>NUCLEOTIDE SEQUENCE</scope>
    <source>
        <strain evidence="7">Tcar</strain>
    </source>
</reference>
<dbReference type="GO" id="GO:0005829">
    <property type="term" value="C:cytosol"/>
    <property type="evidence" value="ECO:0007669"/>
    <property type="project" value="TreeGrafter"/>
</dbReference>
<feature type="binding site" evidence="6">
    <location>
        <begin position="124"/>
        <end position="125"/>
    </location>
    <ligand>
        <name>S-adenosyl-L-methionine</name>
        <dbReference type="ChEBI" id="CHEBI:59789"/>
    </ligand>
</feature>
<dbReference type="EC" id="2.1.1.-" evidence="6"/>
<keyword evidence="4 6" id="KW-0808">Transferase</keyword>
<protein>
    <recommendedName>
        <fullName evidence="6">Ribosomal RNA small subunit methyltransferase G</fullName>
        <ecNumber evidence="6">2.1.1.-</ecNumber>
    </recommendedName>
    <alternativeName>
        <fullName evidence="6">16S rRNA 7-methylguanosine methyltransferase</fullName>
        <shortName evidence="6">16S rRNA m7G methyltransferase</shortName>
    </alternativeName>
</protein>
<feature type="binding site" evidence="6">
    <location>
        <position position="73"/>
    </location>
    <ligand>
        <name>S-adenosyl-L-methionine</name>
        <dbReference type="ChEBI" id="CHEBI:59789"/>
    </ligand>
</feature>
<comment type="similarity">
    <text evidence="6">Belongs to the methyltransferase superfamily. RNA methyltransferase RsmG family.</text>
</comment>
<comment type="function">
    <text evidence="6">Specifically methylates the N7 position of a guanine in 16S rRNA.</text>
</comment>
<dbReference type="InterPro" id="IPR003682">
    <property type="entry name" value="rRNA_ssu_MeTfrase_G"/>
</dbReference>
<keyword evidence="1 6" id="KW-0963">Cytoplasm</keyword>
<evidence type="ECO:0000256" key="2">
    <source>
        <dbReference type="ARBA" id="ARBA00022552"/>
    </source>
</evidence>
<organism evidence="7">
    <name type="scientific">Candidatus Shikimatogenerans sp. Tcar</name>
    <dbReference type="NCBI Taxonomy" id="3158565"/>
    <lineage>
        <taxon>Bacteria</taxon>
        <taxon>Pseudomonadati</taxon>
        <taxon>Bacteroidota</taxon>
        <taxon>Flavobacteriia</taxon>
        <taxon>Flavobacteriales</taxon>
        <taxon>Candidatus Shikimatogenerans</taxon>
    </lineage>
</organism>
<feature type="binding site" evidence="6">
    <location>
        <position position="137"/>
    </location>
    <ligand>
        <name>S-adenosyl-L-methionine</name>
        <dbReference type="ChEBI" id="CHEBI:59789"/>
    </ligand>
</feature>
<dbReference type="EMBL" id="CP157896">
    <property type="protein sequence ID" value="XBT18726.1"/>
    <property type="molecule type" value="Genomic_DNA"/>
</dbReference>
<dbReference type="AlphaFoldDB" id="A0AAU7QTS5"/>
<keyword evidence="2 6" id="KW-0698">rRNA processing</keyword>
<dbReference type="HAMAP" id="MF_00074">
    <property type="entry name" value="16SrRNA_methyltr_G"/>
    <property type="match status" value="1"/>
</dbReference>
<dbReference type="PANTHER" id="PTHR31760:SF0">
    <property type="entry name" value="S-ADENOSYL-L-METHIONINE-DEPENDENT METHYLTRANSFERASES SUPERFAMILY PROTEIN"/>
    <property type="match status" value="1"/>
</dbReference>
<comment type="subcellular location">
    <subcellularLocation>
        <location evidence="6">Cytoplasm</location>
    </subcellularLocation>
</comment>
<evidence type="ECO:0000256" key="5">
    <source>
        <dbReference type="ARBA" id="ARBA00022691"/>
    </source>
</evidence>
<evidence type="ECO:0000256" key="4">
    <source>
        <dbReference type="ARBA" id="ARBA00022679"/>
    </source>
</evidence>
<keyword evidence="5 6" id="KW-0949">S-adenosyl-L-methionine</keyword>
<dbReference type="PIRSF" id="PIRSF003078">
    <property type="entry name" value="GidB"/>
    <property type="match status" value="1"/>
</dbReference>
<evidence type="ECO:0000256" key="3">
    <source>
        <dbReference type="ARBA" id="ARBA00022603"/>
    </source>
</evidence>
<proteinExistence type="inferred from homology"/>
<dbReference type="PANTHER" id="PTHR31760">
    <property type="entry name" value="S-ADENOSYL-L-METHIONINE-DEPENDENT METHYLTRANSFERASES SUPERFAMILY PROTEIN"/>
    <property type="match status" value="1"/>
</dbReference>
<dbReference type="NCBIfam" id="TIGR00138">
    <property type="entry name" value="rsmG_gidB"/>
    <property type="match status" value="1"/>
</dbReference>
<name>A0AAU7QTS5_9FLAO</name>
<dbReference type="Gene3D" id="3.40.50.150">
    <property type="entry name" value="Vaccinia Virus protein VP39"/>
    <property type="match status" value="1"/>
</dbReference>
<evidence type="ECO:0000313" key="7">
    <source>
        <dbReference type="EMBL" id="XBT18726.1"/>
    </source>
</evidence>
<dbReference type="Pfam" id="PF02527">
    <property type="entry name" value="GidB"/>
    <property type="match status" value="1"/>
</dbReference>
<dbReference type="SUPFAM" id="SSF53335">
    <property type="entry name" value="S-adenosyl-L-methionine-dependent methyltransferases"/>
    <property type="match status" value="1"/>
</dbReference>
<feature type="binding site" evidence="6">
    <location>
        <position position="78"/>
    </location>
    <ligand>
        <name>S-adenosyl-L-methionine</name>
        <dbReference type="ChEBI" id="CHEBI:59789"/>
    </ligand>
</feature>
<keyword evidence="3 6" id="KW-0489">Methyltransferase</keyword>
<dbReference type="InterPro" id="IPR029063">
    <property type="entry name" value="SAM-dependent_MTases_sf"/>
</dbReference>
<dbReference type="GO" id="GO:0070043">
    <property type="term" value="F:rRNA (guanine-N7-)-methyltransferase activity"/>
    <property type="evidence" value="ECO:0007669"/>
    <property type="project" value="UniProtKB-UniRule"/>
</dbReference>
<accession>A0AAU7QTS5</accession>
<sequence>MNNIYKYIKFNINIKKKKKIKKFYKIYKKFIINKINLISFNSYKKFYINHILDSLSLINIIKFKYNTKILDYGTGGGFPGIPLAIIFPNVKFTLVDSIKKKINILKFIIKKINIKNIKLINIKCEKLKLKFDFIISRYIKNIYIIYKNMNKYINKISKNKLSNGFFFYYCKKKYKKYLINIKNYKIFNINKYIKLSFFKKKKIIYIY</sequence>
<evidence type="ECO:0000256" key="6">
    <source>
        <dbReference type="HAMAP-Rule" id="MF_00074"/>
    </source>
</evidence>
<evidence type="ECO:0000256" key="1">
    <source>
        <dbReference type="ARBA" id="ARBA00022490"/>
    </source>
</evidence>
<comment type="caution">
    <text evidence="6">Lacks conserved residue(s) required for the propagation of feature annotation.</text>
</comment>